<evidence type="ECO:0000313" key="2">
    <source>
        <dbReference type="EMBL" id="SBT65650.1"/>
    </source>
</evidence>
<dbReference type="Proteomes" id="UP000199558">
    <property type="component" value="Unassembled WGS sequence"/>
</dbReference>
<sequence>MTDTDHTSSRKQPGTRPEDHTDWVALGRRLQNIQNTLVHHEKTPRYGDDYYAEALRRLLTEPGCGWISSVEHQWLLDLHTQVDRRNAQEANRRAREARARYATASRTIRAALAGWLRRVTNEQTVPARYRREGVLLAADWLDPATSAAPYASSPASAASSSTHQAAVSPVDSEVLLALRNAGEREGQLAVGWWQQHALEGRTASEQAQTAQTVLEGIDSSDDAVLAALPRFDVAGYDADRYQAHVPAGAPGWSELPDHDQALVVDAVRDGFTDAVRDGVAARCHAVLTGREGAR</sequence>
<name>A0A1A9B7Z3_9ACTN</name>
<evidence type="ECO:0000256" key="1">
    <source>
        <dbReference type="SAM" id="MobiDB-lite"/>
    </source>
</evidence>
<keyword evidence="3" id="KW-1185">Reference proteome</keyword>
<evidence type="ECO:0000313" key="3">
    <source>
        <dbReference type="Proteomes" id="UP000199558"/>
    </source>
</evidence>
<organism evidence="2 3">
    <name type="scientific">Micromonospora sediminicola</name>
    <dbReference type="NCBI Taxonomy" id="946078"/>
    <lineage>
        <taxon>Bacteria</taxon>
        <taxon>Bacillati</taxon>
        <taxon>Actinomycetota</taxon>
        <taxon>Actinomycetes</taxon>
        <taxon>Micromonosporales</taxon>
        <taxon>Micromonosporaceae</taxon>
        <taxon>Micromonospora</taxon>
    </lineage>
</organism>
<protein>
    <submittedName>
        <fullName evidence="2">Uncharacterized protein</fullName>
    </submittedName>
</protein>
<dbReference type="AlphaFoldDB" id="A0A1A9B7Z3"/>
<accession>A0A1A9B7Z3</accession>
<reference evidence="3" key="1">
    <citation type="submission" date="2016-06" db="EMBL/GenBank/DDBJ databases">
        <authorList>
            <person name="Varghese N."/>
            <person name="Submissions Spin"/>
        </authorList>
    </citation>
    <scope>NUCLEOTIDE SEQUENCE [LARGE SCALE GENOMIC DNA]</scope>
    <source>
        <strain evidence="3">DSM 45794</strain>
    </source>
</reference>
<dbReference type="OrthoDB" id="3348388at2"/>
<dbReference type="EMBL" id="FLRH01000003">
    <property type="protein sequence ID" value="SBT65650.1"/>
    <property type="molecule type" value="Genomic_DNA"/>
</dbReference>
<dbReference type="STRING" id="946078.GA0070622_2651"/>
<gene>
    <name evidence="2" type="ORF">GA0070622_2651</name>
</gene>
<feature type="region of interest" description="Disordered" evidence="1">
    <location>
        <begin position="1"/>
        <end position="21"/>
    </location>
</feature>
<dbReference type="RefSeq" id="WP_091573569.1">
    <property type="nucleotide sequence ID" value="NZ_FLRH01000003.1"/>
</dbReference>
<proteinExistence type="predicted"/>